<evidence type="ECO:0000313" key="1">
    <source>
        <dbReference type="EMBL" id="MBR0649240.1"/>
    </source>
</evidence>
<accession>A0ABS5EDY9</accession>
<keyword evidence="2" id="KW-1185">Reference proteome</keyword>
<sequence>MSDDINRMARRVEDAAQAGADTTKDAVAAAAACATRAVQTIQANPFTSLGLAALAGVAMGLCMRR</sequence>
<reference evidence="2" key="1">
    <citation type="journal article" date="2021" name="Syst. Appl. Microbiol.">
        <title>Roseomonas hellenica sp. nov., isolated from roots of wild-growing Alkanna tinctoria.</title>
        <authorList>
            <person name="Rat A."/>
            <person name="Naranjo H.D."/>
            <person name="Lebbe L."/>
            <person name="Cnockaert M."/>
            <person name="Krigas N."/>
            <person name="Grigoriadou K."/>
            <person name="Maloupa E."/>
            <person name="Willems A."/>
        </authorList>
    </citation>
    <scope>NUCLEOTIDE SEQUENCE [LARGE SCALE GENOMIC DNA]</scope>
    <source>
        <strain evidence="2">LMG 31159</strain>
    </source>
</reference>
<evidence type="ECO:0000313" key="2">
    <source>
        <dbReference type="Proteomes" id="UP000698752"/>
    </source>
</evidence>
<proteinExistence type="predicted"/>
<evidence type="ECO:0008006" key="3">
    <source>
        <dbReference type="Google" id="ProtNLM"/>
    </source>
</evidence>
<organism evidence="1 2">
    <name type="scientific">Neoroseomonas terrae</name>
    <dbReference type="NCBI Taxonomy" id="424799"/>
    <lineage>
        <taxon>Bacteria</taxon>
        <taxon>Pseudomonadati</taxon>
        <taxon>Pseudomonadota</taxon>
        <taxon>Alphaproteobacteria</taxon>
        <taxon>Acetobacterales</taxon>
        <taxon>Acetobacteraceae</taxon>
        <taxon>Neoroseomonas</taxon>
    </lineage>
</organism>
<dbReference type="RefSeq" id="WP_211867027.1">
    <property type="nucleotide sequence ID" value="NZ_JAAEDI010000005.1"/>
</dbReference>
<dbReference type="Proteomes" id="UP000698752">
    <property type="component" value="Unassembled WGS sequence"/>
</dbReference>
<gene>
    <name evidence="1" type="ORF">GXW78_06175</name>
</gene>
<protein>
    <recommendedName>
        <fullName evidence="3">DUF883 domain-containing protein</fullName>
    </recommendedName>
</protein>
<dbReference type="EMBL" id="JAAEDI010000005">
    <property type="protein sequence ID" value="MBR0649240.1"/>
    <property type="molecule type" value="Genomic_DNA"/>
</dbReference>
<name>A0ABS5EDY9_9PROT</name>
<comment type="caution">
    <text evidence="1">The sequence shown here is derived from an EMBL/GenBank/DDBJ whole genome shotgun (WGS) entry which is preliminary data.</text>
</comment>